<dbReference type="EMBL" id="CAJVQC010037244">
    <property type="protein sequence ID" value="CAG8763295.1"/>
    <property type="molecule type" value="Genomic_DNA"/>
</dbReference>
<sequence length="93" mass="11031">MSFENANHFKRKQSKKYLLVEDIKCLKNEIKNYKIISTSISSETQKNNFSKHNFQWDNVFNNAKGLNHNLLLKHKRLVDELKEYKNNDAVFGV</sequence>
<gene>
    <name evidence="1" type="ORF">RPERSI_LOCUS15486</name>
</gene>
<protein>
    <submittedName>
        <fullName evidence="1">19589_t:CDS:1</fullName>
    </submittedName>
</protein>
<organism evidence="1 2">
    <name type="scientific">Racocetra persica</name>
    <dbReference type="NCBI Taxonomy" id="160502"/>
    <lineage>
        <taxon>Eukaryota</taxon>
        <taxon>Fungi</taxon>
        <taxon>Fungi incertae sedis</taxon>
        <taxon>Mucoromycota</taxon>
        <taxon>Glomeromycotina</taxon>
        <taxon>Glomeromycetes</taxon>
        <taxon>Diversisporales</taxon>
        <taxon>Gigasporaceae</taxon>
        <taxon>Racocetra</taxon>
    </lineage>
</organism>
<feature type="non-terminal residue" evidence="1">
    <location>
        <position position="93"/>
    </location>
</feature>
<comment type="caution">
    <text evidence="1">The sequence shown here is derived from an EMBL/GenBank/DDBJ whole genome shotgun (WGS) entry which is preliminary data.</text>
</comment>
<name>A0ACA9QRC6_9GLOM</name>
<keyword evidence="2" id="KW-1185">Reference proteome</keyword>
<reference evidence="1" key="1">
    <citation type="submission" date="2021-06" db="EMBL/GenBank/DDBJ databases">
        <authorList>
            <person name="Kallberg Y."/>
            <person name="Tangrot J."/>
            <person name="Rosling A."/>
        </authorList>
    </citation>
    <scope>NUCLEOTIDE SEQUENCE</scope>
    <source>
        <strain evidence="1">MA461A</strain>
    </source>
</reference>
<proteinExistence type="predicted"/>
<dbReference type="Proteomes" id="UP000789920">
    <property type="component" value="Unassembled WGS sequence"/>
</dbReference>
<evidence type="ECO:0000313" key="1">
    <source>
        <dbReference type="EMBL" id="CAG8763295.1"/>
    </source>
</evidence>
<evidence type="ECO:0000313" key="2">
    <source>
        <dbReference type="Proteomes" id="UP000789920"/>
    </source>
</evidence>
<accession>A0ACA9QRC6</accession>